<dbReference type="Proteomes" id="UP001296104">
    <property type="component" value="Unassembled WGS sequence"/>
</dbReference>
<protein>
    <submittedName>
        <fullName evidence="2">Uncharacterized protein</fullName>
    </submittedName>
</protein>
<sequence length="423" mass="45740">MQNNQPGQHPPIFQPSFNLLSGRWEWAYNMTPAAQRTTTNPRPPLPPGVSATGLRLAELSPAIGRKLLGAQDVSATAFSQVTTHPYAGLTNHPSLMGLGADKNTQYSRIESNPEAAVEALDQRQTNSPYGQPTRNSAAGGPYYILNPSGPPAAALFRGGDPNSPPDPPAPREPPPKRRRTSHLDSIRGTGQASISQGRTSLSGHSGGGSSSRGARKRKAQTRVPTLKDTSPSNTATSAQKTTVAGASELSLQMQPVQAGPITQKQREIDLAKQKVALYQQSRRCYSSKANWIGARPPEILIKRVAGGKQDTAHYFSKYWIQELLNGAAHPNDFYGTLLFHVAGDAGNKYIQNCLNKLYVDCGLVHPNTNYVTLRLQHAWEGLAAAGDTSVAEVRKAHGRKLVIVKKKQNKKSKGDSLEDHEED</sequence>
<dbReference type="AlphaFoldDB" id="A0AAI8YX58"/>
<reference evidence="2" key="1">
    <citation type="submission" date="2023-11" db="EMBL/GenBank/DDBJ databases">
        <authorList>
            <person name="Alioto T."/>
            <person name="Alioto T."/>
            <person name="Gomez Garrido J."/>
        </authorList>
    </citation>
    <scope>NUCLEOTIDE SEQUENCE</scope>
</reference>
<gene>
    <name evidence="2" type="ORF">LECACI_7A003617</name>
</gene>
<evidence type="ECO:0000313" key="3">
    <source>
        <dbReference type="Proteomes" id="UP001296104"/>
    </source>
</evidence>
<evidence type="ECO:0000256" key="1">
    <source>
        <dbReference type="SAM" id="MobiDB-lite"/>
    </source>
</evidence>
<comment type="caution">
    <text evidence="2">The sequence shown here is derived from an EMBL/GenBank/DDBJ whole genome shotgun (WGS) entry which is preliminary data.</text>
</comment>
<feature type="compositionally biased region" description="Polar residues" evidence="1">
    <location>
        <begin position="122"/>
        <end position="136"/>
    </location>
</feature>
<keyword evidence="3" id="KW-1185">Reference proteome</keyword>
<dbReference type="EMBL" id="CAVMBE010000018">
    <property type="protein sequence ID" value="CAK3972612.1"/>
    <property type="molecule type" value="Genomic_DNA"/>
</dbReference>
<accession>A0AAI8YX58</accession>
<feature type="region of interest" description="Disordered" evidence="1">
    <location>
        <begin position="119"/>
        <end position="240"/>
    </location>
</feature>
<organism evidence="2 3">
    <name type="scientific">Lecanosticta acicola</name>
    <dbReference type="NCBI Taxonomy" id="111012"/>
    <lineage>
        <taxon>Eukaryota</taxon>
        <taxon>Fungi</taxon>
        <taxon>Dikarya</taxon>
        <taxon>Ascomycota</taxon>
        <taxon>Pezizomycotina</taxon>
        <taxon>Dothideomycetes</taxon>
        <taxon>Dothideomycetidae</taxon>
        <taxon>Mycosphaerellales</taxon>
        <taxon>Mycosphaerellaceae</taxon>
        <taxon>Lecanosticta</taxon>
    </lineage>
</organism>
<feature type="compositionally biased region" description="Pro residues" evidence="1">
    <location>
        <begin position="162"/>
        <end position="172"/>
    </location>
</feature>
<evidence type="ECO:0000313" key="2">
    <source>
        <dbReference type="EMBL" id="CAK3972612.1"/>
    </source>
</evidence>
<name>A0AAI8YX58_9PEZI</name>
<proteinExistence type="predicted"/>
<feature type="compositionally biased region" description="Polar residues" evidence="1">
    <location>
        <begin position="227"/>
        <end position="240"/>
    </location>
</feature>